<dbReference type="EMBL" id="AAGDFW010000014">
    <property type="protein sequence ID" value="EBM6341705.1"/>
    <property type="molecule type" value="Genomic_DNA"/>
</dbReference>
<reference evidence="2" key="3">
    <citation type="submission" date="2019-06" db="EMBL/GenBank/DDBJ databases">
        <authorList>
            <consortium name="GenomeTrakr network: Whole genome sequencing for foodborne pathogen traceback"/>
        </authorList>
    </citation>
    <scope>NUCLEOTIDE SEQUENCE</scope>
    <source>
        <strain evidence="2">FDA00004931</strain>
    </source>
</reference>
<evidence type="ECO:0000256" key="1">
    <source>
        <dbReference type="SAM" id="MobiDB-lite"/>
    </source>
</evidence>
<dbReference type="AlphaFoldDB" id="A0A3V9FG27"/>
<gene>
    <name evidence="2" type="ORF">AMA87_10650</name>
    <name evidence="3" type="ORF">G2831_03500</name>
</gene>
<dbReference type="EMBL" id="DAAQVQ010000002">
    <property type="protein sequence ID" value="HAE1057142.1"/>
    <property type="molecule type" value="Genomic_DNA"/>
</dbReference>
<sequence length="144" mass="16436">MEKKNRPVQQAANSDIRTSDITPTTSPVQVPKRTPKKHRARVYMLRTGVEGWTENDILRYCRLSSGRNYASELERQLDIQLERIDEKNPDGIGAHLRYRFASRGDVLKVIQHVNHLAAINEHKGLSTQEISDILNLYPDAFNAA</sequence>
<feature type="compositionally biased region" description="Polar residues" evidence="1">
    <location>
        <begin position="7"/>
        <end position="28"/>
    </location>
</feature>
<protein>
    <recommendedName>
        <fullName evidence="4">Prophage protein</fullName>
    </recommendedName>
</protein>
<reference evidence="3" key="1">
    <citation type="journal article" date="2018" name="Genome Biol.">
        <title>SKESA: strategic k-mer extension for scrupulous assemblies.</title>
        <authorList>
            <person name="Souvorov A."/>
            <person name="Agarwala R."/>
            <person name="Lipman D.J."/>
        </authorList>
    </citation>
    <scope>NUCLEOTIDE SEQUENCE</scope>
    <source>
        <strain evidence="3">Salmonella enterica</strain>
    </source>
</reference>
<organism evidence="2">
    <name type="scientific">Salmonella senftenberg</name>
    <dbReference type="NCBI Taxonomy" id="28150"/>
    <lineage>
        <taxon>Bacteria</taxon>
        <taxon>Pseudomonadati</taxon>
        <taxon>Pseudomonadota</taxon>
        <taxon>Gammaproteobacteria</taxon>
        <taxon>Enterobacterales</taxon>
        <taxon>Enterobacteriaceae</taxon>
        <taxon>Salmonella</taxon>
    </lineage>
</organism>
<name>A0A3V9FG27_SALSE</name>
<evidence type="ECO:0008006" key="4">
    <source>
        <dbReference type="Google" id="ProtNLM"/>
    </source>
</evidence>
<proteinExistence type="predicted"/>
<accession>A0A3V9FG27</accession>
<evidence type="ECO:0000313" key="3">
    <source>
        <dbReference type="EMBL" id="HAE1057142.1"/>
    </source>
</evidence>
<reference evidence="3" key="2">
    <citation type="submission" date="2019-04" db="EMBL/GenBank/DDBJ databases">
        <authorList>
            <consortium name="NCBI Pathogen Detection Project"/>
        </authorList>
    </citation>
    <scope>NUCLEOTIDE SEQUENCE</scope>
    <source>
        <strain evidence="3">Salmonella enterica</strain>
    </source>
</reference>
<evidence type="ECO:0000313" key="2">
    <source>
        <dbReference type="EMBL" id="EBM6341705.1"/>
    </source>
</evidence>
<comment type="caution">
    <text evidence="2">The sequence shown here is derived from an EMBL/GenBank/DDBJ whole genome shotgun (WGS) entry which is preliminary data.</text>
</comment>
<dbReference type="RefSeq" id="WP_010835585.1">
    <property type="nucleotide sequence ID" value="NZ_CP038604.1"/>
</dbReference>
<feature type="region of interest" description="Disordered" evidence="1">
    <location>
        <begin position="1"/>
        <end position="37"/>
    </location>
</feature>